<dbReference type="Gene3D" id="1.10.287.1050">
    <property type="entry name" value="H-NS histone-like proteins"/>
    <property type="match status" value="1"/>
</dbReference>
<feature type="region of interest" description="Disordered" evidence="1">
    <location>
        <begin position="66"/>
        <end position="87"/>
    </location>
</feature>
<name>A0A1H6MMB2_9GAMM</name>
<dbReference type="InterPro" id="IPR027454">
    <property type="entry name" value="Histone_HNS_N"/>
</dbReference>
<keyword evidence="4" id="KW-1185">Reference proteome</keyword>
<dbReference type="OrthoDB" id="5766850at2"/>
<dbReference type="AlphaFoldDB" id="A0A1H6MMB2"/>
<evidence type="ECO:0000259" key="2">
    <source>
        <dbReference type="Pfam" id="PF22470"/>
    </source>
</evidence>
<reference evidence="4" key="1">
    <citation type="submission" date="2016-10" db="EMBL/GenBank/DDBJ databases">
        <authorList>
            <person name="Varghese N."/>
            <person name="Submissions S."/>
        </authorList>
    </citation>
    <scope>NUCLEOTIDE SEQUENCE [LARGE SCALE GENOMIC DNA]</scope>
    <source>
        <strain evidence="4">DSM 17616</strain>
    </source>
</reference>
<organism evidence="3 4">
    <name type="scientific">Rheinheimera pacifica</name>
    <dbReference type="NCBI Taxonomy" id="173990"/>
    <lineage>
        <taxon>Bacteria</taxon>
        <taxon>Pseudomonadati</taxon>
        <taxon>Pseudomonadota</taxon>
        <taxon>Gammaproteobacteria</taxon>
        <taxon>Chromatiales</taxon>
        <taxon>Chromatiaceae</taxon>
        <taxon>Rheinheimera</taxon>
    </lineage>
</organism>
<evidence type="ECO:0000313" key="4">
    <source>
        <dbReference type="Proteomes" id="UP000199371"/>
    </source>
</evidence>
<protein>
    <recommendedName>
        <fullName evidence="2">DNA-binding protein H-NS-like N-terminal domain-containing protein</fullName>
    </recommendedName>
</protein>
<evidence type="ECO:0000313" key="3">
    <source>
        <dbReference type="EMBL" id="SEI02934.1"/>
    </source>
</evidence>
<evidence type="ECO:0000256" key="1">
    <source>
        <dbReference type="SAM" id="MobiDB-lite"/>
    </source>
</evidence>
<proteinExistence type="predicted"/>
<feature type="compositionally biased region" description="Polar residues" evidence="1">
    <location>
        <begin position="66"/>
        <end position="76"/>
    </location>
</feature>
<dbReference type="EMBL" id="FNXF01000012">
    <property type="protein sequence ID" value="SEI02934.1"/>
    <property type="molecule type" value="Genomic_DNA"/>
</dbReference>
<sequence length="176" mass="19779">MSILLDKRELKKAAKELTLGKLTDVIETLNTVLAERQVEVELITQLEQLAKSQGFTLEQLGYKLNNDSLSTDSQDSPAKADKRPTKPKFKTINKDSQYFYVENGQLQLLRTHTMKKGLQERGIDVVPVTKVDKKYAKQIDGLIADATAQAVENFNAKVDAWNEWAAANAEEILTKK</sequence>
<dbReference type="RefSeq" id="WP_092794912.1">
    <property type="nucleotide sequence ID" value="NZ_DASWWU010000001.1"/>
</dbReference>
<dbReference type="Pfam" id="PF22470">
    <property type="entry name" value="Histone_HNS_N"/>
    <property type="match status" value="1"/>
</dbReference>
<gene>
    <name evidence="3" type="ORF">SAMN05660691_02915</name>
</gene>
<accession>A0A1H6MMB2</accession>
<dbReference type="GO" id="GO:0046983">
    <property type="term" value="F:protein dimerization activity"/>
    <property type="evidence" value="ECO:0007669"/>
    <property type="project" value="InterPro"/>
</dbReference>
<feature type="domain" description="DNA-binding protein H-NS-like N-terminal" evidence="2">
    <location>
        <begin position="2"/>
        <end position="60"/>
    </location>
</feature>
<dbReference type="SUPFAM" id="SSF81273">
    <property type="entry name" value="H-NS histone-like proteins"/>
    <property type="match status" value="1"/>
</dbReference>
<dbReference type="Proteomes" id="UP000199371">
    <property type="component" value="Unassembled WGS sequence"/>
</dbReference>
<dbReference type="InterPro" id="IPR054180">
    <property type="entry name" value="H-NS-like_N"/>
</dbReference>